<comment type="caution">
    <text evidence="2">The sequence shown here is derived from an EMBL/GenBank/DDBJ whole genome shotgun (WGS) entry which is preliminary data.</text>
</comment>
<evidence type="ECO:0000313" key="3">
    <source>
        <dbReference type="Proteomes" id="UP000786183"/>
    </source>
</evidence>
<dbReference type="InterPro" id="IPR035959">
    <property type="entry name" value="RutC-like_sf"/>
</dbReference>
<dbReference type="PANTHER" id="PTHR11803">
    <property type="entry name" value="2-IMINOBUTANOATE/2-IMINOPROPANOATE DEAMINASE RIDA"/>
    <property type="match status" value="1"/>
</dbReference>
<proteinExistence type="inferred from homology"/>
<dbReference type="InterPro" id="IPR006056">
    <property type="entry name" value="RidA"/>
</dbReference>
<protein>
    <submittedName>
        <fullName evidence="2">RidA family protein</fullName>
    </submittedName>
</protein>
<gene>
    <name evidence="2" type="ORF">AVCANL283_07995</name>
</gene>
<keyword evidence="3" id="KW-1185">Reference proteome</keyword>
<reference evidence="2 3" key="1">
    <citation type="submission" date="2020-07" db="EMBL/GenBank/DDBJ databases">
        <title>Transfer of Campylobacter canadensis to the novel genus Avispirillum gen. nov., that also includes two novel species recovered from migratory waterfowl: Avispirillum anseris sp. nov. and Avispirillum brantae sp. nov.</title>
        <authorList>
            <person name="Miller W.G."/>
            <person name="Chapman M.H."/>
            <person name="Yee E."/>
            <person name="Inglis G.D."/>
        </authorList>
    </citation>
    <scope>NUCLEOTIDE SEQUENCE [LARGE SCALE GENOMIC DNA]</scope>
    <source>
        <strain evidence="2 3">L283</strain>
    </source>
</reference>
<dbReference type="InterPro" id="IPR019897">
    <property type="entry name" value="RidA_CS"/>
</dbReference>
<dbReference type="Proteomes" id="UP000786183">
    <property type="component" value="Unassembled WGS sequence"/>
</dbReference>
<dbReference type="SUPFAM" id="SSF55298">
    <property type="entry name" value="YjgF-like"/>
    <property type="match status" value="1"/>
</dbReference>
<dbReference type="PROSITE" id="PS01094">
    <property type="entry name" value="UPF0076"/>
    <property type="match status" value="1"/>
</dbReference>
<evidence type="ECO:0000313" key="2">
    <source>
        <dbReference type="EMBL" id="MBZ7988031.1"/>
    </source>
</evidence>
<organism evidence="2 3">
    <name type="scientific">Campylobacter canadensis</name>
    <dbReference type="NCBI Taxonomy" id="449520"/>
    <lineage>
        <taxon>Bacteria</taxon>
        <taxon>Pseudomonadati</taxon>
        <taxon>Campylobacterota</taxon>
        <taxon>Epsilonproteobacteria</taxon>
        <taxon>Campylobacterales</taxon>
        <taxon>Campylobacteraceae</taxon>
        <taxon>Campylobacter</taxon>
    </lineage>
</organism>
<accession>A0ABS7WTC8</accession>
<dbReference type="CDD" id="cd00448">
    <property type="entry name" value="YjgF_YER057c_UK114_family"/>
    <property type="match status" value="1"/>
</dbReference>
<comment type="similarity">
    <text evidence="1">Belongs to the RutC family.</text>
</comment>
<evidence type="ECO:0000256" key="1">
    <source>
        <dbReference type="ARBA" id="ARBA00010552"/>
    </source>
</evidence>
<dbReference type="NCBIfam" id="TIGR00004">
    <property type="entry name" value="Rid family detoxifying hydrolase"/>
    <property type="match status" value="1"/>
</dbReference>
<dbReference type="EMBL" id="JACGBB010000025">
    <property type="protein sequence ID" value="MBZ7988031.1"/>
    <property type="molecule type" value="Genomic_DNA"/>
</dbReference>
<dbReference type="InterPro" id="IPR006175">
    <property type="entry name" value="YjgF/YER057c/UK114"/>
</dbReference>
<dbReference type="Gene3D" id="3.30.1330.40">
    <property type="entry name" value="RutC-like"/>
    <property type="match status" value="1"/>
</dbReference>
<name>A0ABS7WTC8_9BACT</name>
<sequence length="119" mass="12891">MNYPKAIGPYSVCAKGCNLVFVSGQLPINPSTGDFASNDIKELTRQSLRNIEAILKEQGLSMKDVIKTTILLADINDFASVNEAYAEFFSAPYPARSCFAVAALPKNARIEIEAIASCK</sequence>
<dbReference type="RefSeq" id="WP_172230377.1">
    <property type="nucleotide sequence ID" value="NZ_CP035946.1"/>
</dbReference>
<dbReference type="Pfam" id="PF01042">
    <property type="entry name" value="Ribonuc_L-PSP"/>
    <property type="match status" value="1"/>
</dbReference>
<dbReference type="PANTHER" id="PTHR11803:SF39">
    <property type="entry name" value="2-IMINOBUTANOATE_2-IMINOPROPANOATE DEAMINASE"/>
    <property type="match status" value="1"/>
</dbReference>